<comment type="caution">
    <text evidence="1">The sequence shown here is derived from an EMBL/GenBank/DDBJ whole genome shotgun (WGS) entry which is preliminary data.</text>
</comment>
<name>A0ABR7GCU2_9FIRM</name>
<organism evidence="1 2">
    <name type="scientific">Ruminococcus hominis</name>
    <dbReference type="NCBI Taxonomy" id="2763065"/>
    <lineage>
        <taxon>Bacteria</taxon>
        <taxon>Bacillati</taxon>
        <taxon>Bacillota</taxon>
        <taxon>Clostridia</taxon>
        <taxon>Eubacteriales</taxon>
        <taxon>Oscillospiraceae</taxon>
        <taxon>Ruminococcus</taxon>
    </lineage>
</organism>
<keyword evidence="1" id="KW-0167">Capsid protein</keyword>
<proteinExistence type="predicted"/>
<accession>A0ABR7GCU2</accession>
<keyword evidence="2" id="KW-1185">Reference proteome</keyword>
<dbReference type="EMBL" id="JACOPE010000001">
    <property type="protein sequence ID" value="MBC5684715.1"/>
    <property type="molecule type" value="Genomic_DNA"/>
</dbReference>
<dbReference type="InterPro" id="IPR011009">
    <property type="entry name" value="Kinase-like_dom_sf"/>
</dbReference>
<sequence>MRESELEILEQYPIEAESTRKIRGAFFINTKEGTMLLKETKISDRRALLFYTLLCQLEESGKYVDTPILNSENKLVSTARDGSRYLLKKWYDGRECEVRREADVLMAAENLAHLHLDMKWRDICSVEEKQEIRPPAGRHLKEEMICHNRELKKVRAFVRKRVNKGTFEAMYLKSFEQMYETGKAVEERLANSKYDELYKSSVEEGLLIHGDYNYHNVLLLPQKVVTTNFEHFRRDVQVLDLYYFLRKVMEKYHWSVVLGNEILSRYNSVRTLQKEELEYIALKIAYPEKFWKIVNAYYHSNKAWMPEKNVEKLELAVAQNQEKLRFLEVIFDFRL</sequence>
<dbReference type="Proteomes" id="UP000631576">
    <property type="component" value="Unassembled WGS sequence"/>
</dbReference>
<gene>
    <name evidence="1" type="ORF">H8S40_14435</name>
</gene>
<dbReference type="NCBIfam" id="TIGR02906">
    <property type="entry name" value="spore_CotS"/>
    <property type="match status" value="1"/>
</dbReference>
<keyword evidence="1" id="KW-0946">Virion</keyword>
<dbReference type="Gene3D" id="3.90.1200.10">
    <property type="match status" value="1"/>
</dbReference>
<dbReference type="PANTHER" id="PTHR39179">
    <property type="entry name" value="SPORE COAT PROTEIN I"/>
    <property type="match status" value="1"/>
</dbReference>
<protein>
    <submittedName>
        <fullName evidence="1">CotS family spore coat protein</fullName>
    </submittedName>
</protein>
<dbReference type="RefSeq" id="WP_118737675.1">
    <property type="nucleotide sequence ID" value="NZ_JACOPE010000001.1"/>
</dbReference>
<dbReference type="Gene3D" id="3.30.200.20">
    <property type="entry name" value="Phosphorylase Kinase, domain 1"/>
    <property type="match status" value="1"/>
</dbReference>
<dbReference type="InterPro" id="IPR047175">
    <property type="entry name" value="CotS-like"/>
</dbReference>
<evidence type="ECO:0000313" key="1">
    <source>
        <dbReference type="EMBL" id="MBC5684715.1"/>
    </source>
</evidence>
<reference evidence="1 2" key="1">
    <citation type="submission" date="2020-08" db="EMBL/GenBank/DDBJ databases">
        <title>Genome public.</title>
        <authorList>
            <person name="Liu C."/>
            <person name="Sun Q."/>
        </authorList>
    </citation>
    <scope>NUCLEOTIDE SEQUENCE [LARGE SCALE GENOMIC DNA]</scope>
    <source>
        <strain evidence="1 2">NSJ-13</strain>
    </source>
</reference>
<dbReference type="SUPFAM" id="SSF56112">
    <property type="entry name" value="Protein kinase-like (PK-like)"/>
    <property type="match status" value="1"/>
</dbReference>
<dbReference type="PANTHER" id="PTHR39179:SF1">
    <property type="entry name" value="SPORE COAT PROTEIN I"/>
    <property type="match status" value="1"/>
</dbReference>
<dbReference type="InterPro" id="IPR014255">
    <property type="entry name" value="Spore_coat_CotS"/>
</dbReference>
<evidence type="ECO:0000313" key="2">
    <source>
        <dbReference type="Proteomes" id="UP000631576"/>
    </source>
</evidence>